<dbReference type="InterPro" id="IPR002577">
    <property type="entry name" value="HTH_HxlR"/>
</dbReference>
<dbReference type="Pfam" id="PF01638">
    <property type="entry name" value="HxlR"/>
    <property type="match status" value="1"/>
</dbReference>
<protein>
    <submittedName>
        <fullName evidence="5">Helix-turn-helix domain-containing protein</fullName>
    </submittedName>
</protein>
<dbReference type="Proteomes" id="UP001501599">
    <property type="component" value="Unassembled WGS sequence"/>
</dbReference>
<dbReference type="SUPFAM" id="SSF46785">
    <property type="entry name" value="Winged helix' DNA-binding domain"/>
    <property type="match status" value="1"/>
</dbReference>
<keyword evidence="6" id="KW-1185">Reference proteome</keyword>
<dbReference type="InterPro" id="IPR036390">
    <property type="entry name" value="WH_DNA-bd_sf"/>
</dbReference>
<gene>
    <name evidence="5" type="ORF">GCM10009846_08970</name>
</gene>
<dbReference type="Gene3D" id="1.10.10.10">
    <property type="entry name" value="Winged helix-like DNA-binding domain superfamily/Winged helix DNA-binding domain"/>
    <property type="match status" value="1"/>
</dbReference>
<sequence length="121" mass="13600">MVSLAQIRADRPGAFTHACPTRTVLDHVMSRWGVLVLCTLGEGTHRWSELRREVDGISEKMLAQTLRILVADGLVERESLPTVPPHVDYRLTDRGRELVERMLPLLAWIGDNADDMLVQAS</sequence>
<evidence type="ECO:0000313" key="6">
    <source>
        <dbReference type="Proteomes" id="UP001501599"/>
    </source>
</evidence>
<reference evidence="5 6" key="1">
    <citation type="journal article" date="2019" name="Int. J. Syst. Evol. Microbiol.">
        <title>The Global Catalogue of Microorganisms (GCM) 10K type strain sequencing project: providing services to taxonomists for standard genome sequencing and annotation.</title>
        <authorList>
            <consortium name="The Broad Institute Genomics Platform"/>
            <consortium name="The Broad Institute Genome Sequencing Center for Infectious Disease"/>
            <person name="Wu L."/>
            <person name="Ma J."/>
        </authorList>
    </citation>
    <scope>NUCLEOTIDE SEQUENCE [LARGE SCALE GENOMIC DNA]</scope>
    <source>
        <strain evidence="5 6">JCM 16026</strain>
    </source>
</reference>
<evidence type="ECO:0000259" key="4">
    <source>
        <dbReference type="PROSITE" id="PS51118"/>
    </source>
</evidence>
<accession>A0ABN3AM66</accession>
<dbReference type="PANTHER" id="PTHR33204">
    <property type="entry name" value="TRANSCRIPTIONAL REGULATOR, MARR FAMILY"/>
    <property type="match status" value="1"/>
</dbReference>
<organism evidence="5 6">
    <name type="scientific">Agrococcus versicolor</name>
    <dbReference type="NCBI Taxonomy" id="501482"/>
    <lineage>
        <taxon>Bacteria</taxon>
        <taxon>Bacillati</taxon>
        <taxon>Actinomycetota</taxon>
        <taxon>Actinomycetes</taxon>
        <taxon>Micrococcales</taxon>
        <taxon>Microbacteriaceae</taxon>
        <taxon>Agrococcus</taxon>
    </lineage>
</organism>
<dbReference type="EMBL" id="BAAAQT010000005">
    <property type="protein sequence ID" value="GAA2172152.1"/>
    <property type="molecule type" value="Genomic_DNA"/>
</dbReference>
<dbReference type="PROSITE" id="PS51118">
    <property type="entry name" value="HTH_HXLR"/>
    <property type="match status" value="1"/>
</dbReference>
<feature type="domain" description="HTH hxlR-type" evidence="4">
    <location>
        <begin position="19"/>
        <end position="117"/>
    </location>
</feature>
<name>A0ABN3AM66_9MICO</name>
<evidence type="ECO:0000256" key="1">
    <source>
        <dbReference type="ARBA" id="ARBA00023015"/>
    </source>
</evidence>
<comment type="caution">
    <text evidence="5">The sequence shown here is derived from an EMBL/GenBank/DDBJ whole genome shotgun (WGS) entry which is preliminary data.</text>
</comment>
<proteinExistence type="predicted"/>
<dbReference type="InterPro" id="IPR036388">
    <property type="entry name" value="WH-like_DNA-bd_sf"/>
</dbReference>
<evidence type="ECO:0000313" key="5">
    <source>
        <dbReference type="EMBL" id="GAA2172152.1"/>
    </source>
</evidence>
<evidence type="ECO:0000256" key="2">
    <source>
        <dbReference type="ARBA" id="ARBA00023125"/>
    </source>
</evidence>
<evidence type="ECO:0000256" key="3">
    <source>
        <dbReference type="ARBA" id="ARBA00023163"/>
    </source>
</evidence>
<dbReference type="PANTHER" id="PTHR33204:SF37">
    <property type="entry name" value="HTH-TYPE TRANSCRIPTIONAL REGULATOR YODB"/>
    <property type="match status" value="1"/>
</dbReference>
<keyword evidence="1" id="KW-0805">Transcription regulation</keyword>
<keyword evidence="2" id="KW-0238">DNA-binding</keyword>
<keyword evidence="3" id="KW-0804">Transcription</keyword>